<evidence type="ECO:0000313" key="8">
    <source>
        <dbReference type="EMBL" id="MFC6034153.1"/>
    </source>
</evidence>
<evidence type="ECO:0000256" key="5">
    <source>
        <dbReference type="HAMAP-Rule" id="MF_02033"/>
    </source>
</evidence>
<dbReference type="RefSeq" id="WP_379880535.1">
    <property type="nucleotide sequence ID" value="NZ_JBHPON010000001.1"/>
</dbReference>
<sequence>MATKPKTRKRRKDETLAAALDIGASKVSCFIARIDEEEGHGPHAEIVGVGCYGAPGHTRGAAAVEAVETGIRGAVEAAERMAGEHVGRLTVAVPGKHLRARRIGVDLEIAGGVVAHEDVSDSLAEGMKIATPPDCAPLHAIAAGFKLDGEDGLGDPIGLSGSILSTQMFAVGARKSYLDNLADLIERCDLKVEEFAAAPYAAAEAVLLEDEKELGVVMINIGAASTDFAVYDNGVLVECGGAPVGGGHITRDIAQIFGASLSHAERVKTLYGSALMGPGDEHRFVDFPQLGVPGETARASRADLCEVILPRLEEIFELVAEQLPDDGMRRSGLRRIVLTGGGSLLVGAREVAERTLMMKTRLGRPATLAGSPEAASAPGFAVCAGLVQYYANLGADRETGIGLLRQSPQAGQRSNFGAVVFGGMDSWLRAKF</sequence>
<gene>
    <name evidence="5 8" type="primary">ftsA</name>
    <name evidence="8" type="ORF">ACFMB1_01280</name>
</gene>
<dbReference type="InterPro" id="IPR020823">
    <property type="entry name" value="Cell_div_FtsA"/>
</dbReference>
<evidence type="ECO:0000256" key="1">
    <source>
        <dbReference type="ARBA" id="ARBA00022475"/>
    </source>
</evidence>
<evidence type="ECO:0000256" key="3">
    <source>
        <dbReference type="ARBA" id="ARBA00023136"/>
    </source>
</evidence>
<name>A0ABW1KQQ6_9PROT</name>
<organism evidence="8 9">
    <name type="scientific">Hyphococcus aureus</name>
    <dbReference type="NCBI Taxonomy" id="2666033"/>
    <lineage>
        <taxon>Bacteria</taxon>
        <taxon>Pseudomonadati</taxon>
        <taxon>Pseudomonadota</taxon>
        <taxon>Alphaproteobacteria</taxon>
        <taxon>Parvularculales</taxon>
        <taxon>Parvularculaceae</taxon>
        <taxon>Hyphococcus</taxon>
    </lineage>
</organism>
<dbReference type="Pfam" id="PF14450">
    <property type="entry name" value="FtsA"/>
    <property type="match status" value="1"/>
</dbReference>
<feature type="domain" description="SHS2" evidence="7">
    <location>
        <begin position="17"/>
        <end position="206"/>
    </location>
</feature>
<dbReference type="Gene3D" id="3.30.420.40">
    <property type="match status" value="1"/>
</dbReference>
<proteinExistence type="inferred from homology"/>
<dbReference type="Proteomes" id="UP001596116">
    <property type="component" value="Unassembled WGS sequence"/>
</dbReference>
<evidence type="ECO:0000256" key="6">
    <source>
        <dbReference type="PIRNR" id="PIRNR003101"/>
    </source>
</evidence>
<keyword evidence="9" id="KW-1185">Reference proteome</keyword>
<evidence type="ECO:0000256" key="4">
    <source>
        <dbReference type="ARBA" id="ARBA00023306"/>
    </source>
</evidence>
<comment type="function">
    <text evidence="5 6">Cell division protein that is involved in the assembly of the Z ring. May serve as a membrane anchor for the Z ring.</text>
</comment>
<keyword evidence="4 5" id="KW-0131">Cell cycle</keyword>
<comment type="subcellular location">
    <subcellularLocation>
        <location evidence="5">Cell membrane</location>
        <topology evidence="5">Peripheral membrane protein</topology>
        <orientation evidence="5">Cytoplasmic side</orientation>
    </subcellularLocation>
    <text evidence="5">Localizes to the Z ring in an FtsZ-dependent manner. Targeted to the membrane through a conserved C-terminal amphipathic helix.</text>
</comment>
<evidence type="ECO:0000256" key="2">
    <source>
        <dbReference type="ARBA" id="ARBA00022618"/>
    </source>
</evidence>
<keyword evidence="2 5" id="KW-0132">Cell division</keyword>
<dbReference type="GO" id="GO:0051301">
    <property type="term" value="P:cell division"/>
    <property type="evidence" value="ECO:0007669"/>
    <property type="project" value="UniProtKB-KW"/>
</dbReference>
<dbReference type="InterPro" id="IPR050696">
    <property type="entry name" value="FtsA/MreB"/>
</dbReference>
<comment type="caution">
    <text evidence="8">The sequence shown here is derived from an EMBL/GenBank/DDBJ whole genome shotgun (WGS) entry which is preliminary data.</text>
</comment>
<accession>A0ABW1KQQ6</accession>
<dbReference type="PANTHER" id="PTHR32432">
    <property type="entry name" value="CELL DIVISION PROTEIN FTSA-RELATED"/>
    <property type="match status" value="1"/>
</dbReference>
<evidence type="ECO:0000313" key="9">
    <source>
        <dbReference type="Proteomes" id="UP001596116"/>
    </source>
</evidence>
<dbReference type="SMART" id="SM00842">
    <property type="entry name" value="FtsA"/>
    <property type="match status" value="1"/>
</dbReference>
<protein>
    <recommendedName>
        <fullName evidence="5 6">Cell division protein FtsA</fullName>
    </recommendedName>
</protein>
<evidence type="ECO:0000259" key="7">
    <source>
        <dbReference type="SMART" id="SM00842"/>
    </source>
</evidence>
<dbReference type="CDD" id="cd24048">
    <property type="entry name" value="ASKHA_NBD_FtsA"/>
    <property type="match status" value="1"/>
</dbReference>
<dbReference type="HAMAP" id="MF_02033">
    <property type="entry name" value="FtsA"/>
    <property type="match status" value="1"/>
</dbReference>
<dbReference type="NCBIfam" id="TIGR01174">
    <property type="entry name" value="ftsA"/>
    <property type="match status" value="1"/>
</dbReference>
<dbReference type="PANTHER" id="PTHR32432:SF4">
    <property type="entry name" value="CELL DIVISION PROTEIN FTSA"/>
    <property type="match status" value="1"/>
</dbReference>
<dbReference type="Pfam" id="PF02491">
    <property type="entry name" value="SHS2_FTSA"/>
    <property type="match status" value="1"/>
</dbReference>
<dbReference type="InterPro" id="IPR043129">
    <property type="entry name" value="ATPase_NBD"/>
</dbReference>
<dbReference type="InterPro" id="IPR003494">
    <property type="entry name" value="SHS2_FtsA"/>
</dbReference>
<dbReference type="PIRSF" id="PIRSF003101">
    <property type="entry name" value="FtsA"/>
    <property type="match status" value="1"/>
</dbReference>
<reference evidence="8 9" key="1">
    <citation type="submission" date="2024-09" db="EMBL/GenBank/DDBJ databases">
        <authorList>
            <person name="Zhang Z.-H."/>
        </authorList>
    </citation>
    <scope>NUCLEOTIDE SEQUENCE [LARGE SCALE GENOMIC DNA]</scope>
    <source>
        <strain evidence="8 9">HHTR114</strain>
    </source>
</reference>
<comment type="subunit">
    <text evidence="5">Self-interacts. Interacts with FtsZ.</text>
</comment>
<dbReference type="SUPFAM" id="SSF53067">
    <property type="entry name" value="Actin-like ATPase domain"/>
    <property type="match status" value="2"/>
</dbReference>
<comment type="similarity">
    <text evidence="5 6">Belongs to the FtsA/MreB family.</text>
</comment>
<keyword evidence="1 5" id="KW-1003">Cell membrane</keyword>
<dbReference type="EMBL" id="JBHPON010000001">
    <property type="protein sequence ID" value="MFC6034153.1"/>
    <property type="molecule type" value="Genomic_DNA"/>
</dbReference>
<keyword evidence="3 5" id="KW-0472">Membrane</keyword>